<dbReference type="EMBL" id="FUYY01000010">
    <property type="protein sequence ID" value="SKB83397.1"/>
    <property type="molecule type" value="Genomic_DNA"/>
</dbReference>
<dbReference type="Proteomes" id="UP000190230">
    <property type="component" value="Unassembled WGS sequence"/>
</dbReference>
<keyword evidence="1" id="KW-0812">Transmembrane</keyword>
<name>A0A1T5EHF2_9FLAO</name>
<keyword evidence="1" id="KW-0472">Membrane</keyword>
<feature type="transmembrane region" description="Helical" evidence="1">
    <location>
        <begin position="21"/>
        <end position="43"/>
    </location>
</feature>
<dbReference type="STRING" id="241145.SAMN05660776_0016"/>
<proteinExistence type="predicted"/>
<evidence type="ECO:0000313" key="2">
    <source>
        <dbReference type="EMBL" id="SKB83397.1"/>
    </source>
</evidence>
<keyword evidence="3" id="KW-1185">Reference proteome</keyword>
<gene>
    <name evidence="2" type="ORF">SAMN05660776_0016</name>
</gene>
<evidence type="ECO:0000313" key="3">
    <source>
        <dbReference type="Proteomes" id="UP000190230"/>
    </source>
</evidence>
<accession>A0A1T5EHF2</accession>
<organism evidence="2 3">
    <name type="scientific">Salegentibacter holothuriorum</name>
    <dbReference type="NCBI Taxonomy" id="241145"/>
    <lineage>
        <taxon>Bacteria</taxon>
        <taxon>Pseudomonadati</taxon>
        <taxon>Bacteroidota</taxon>
        <taxon>Flavobacteriia</taxon>
        <taxon>Flavobacteriales</taxon>
        <taxon>Flavobacteriaceae</taxon>
        <taxon>Salegentibacter</taxon>
    </lineage>
</organism>
<protein>
    <submittedName>
        <fullName evidence="2">Uncharacterized protein</fullName>
    </submittedName>
</protein>
<reference evidence="3" key="1">
    <citation type="submission" date="2017-02" db="EMBL/GenBank/DDBJ databases">
        <authorList>
            <person name="Varghese N."/>
            <person name="Submissions S."/>
        </authorList>
    </citation>
    <scope>NUCLEOTIDE SEQUENCE [LARGE SCALE GENOMIC DNA]</scope>
    <source>
        <strain evidence="3">DSM 23405</strain>
    </source>
</reference>
<dbReference type="AlphaFoldDB" id="A0A1T5EHF2"/>
<keyword evidence="1" id="KW-1133">Transmembrane helix</keyword>
<evidence type="ECO:0000256" key="1">
    <source>
        <dbReference type="SAM" id="Phobius"/>
    </source>
</evidence>
<sequence>MRKFTDLYSFSINVKTLQYEGFFYVFIGNLSGKFIEIIIYSVFIMRA</sequence>